<dbReference type="AlphaFoldDB" id="B9S7X6"/>
<dbReference type="InterPro" id="IPR051863">
    <property type="entry name" value="HIPP"/>
</dbReference>
<evidence type="ECO:0000313" key="2">
    <source>
        <dbReference type="EMBL" id="EEF40292.1"/>
    </source>
</evidence>
<protein>
    <submittedName>
        <fullName evidence="2">Metal ion binding protein, putative</fullName>
    </submittedName>
</protein>
<organism evidence="2 3">
    <name type="scientific">Ricinus communis</name>
    <name type="common">Castor bean</name>
    <dbReference type="NCBI Taxonomy" id="3988"/>
    <lineage>
        <taxon>Eukaryota</taxon>
        <taxon>Viridiplantae</taxon>
        <taxon>Streptophyta</taxon>
        <taxon>Embryophyta</taxon>
        <taxon>Tracheophyta</taxon>
        <taxon>Spermatophyta</taxon>
        <taxon>Magnoliopsida</taxon>
        <taxon>eudicotyledons</taxon>
        <taxon>Gunneridae</taxon>
        <taxon>Pentapetalae</taxon>
        <taxon>rosids</taxon>
        <taxon>fabids</taxon>
        <taxon>Malpighiales</taxon>
        <taxon>Euphorbiaceae</taxon>
        <taxon>Acalyphoideae</taxon>
        <taxon>Acalypheae</taxon>
        <taxon>Ricinus</taxon>
    </lineage>
</organism>
<sequence length="113" mass="12559">MQKIVFGVDTNCHKCKTEVLKTVTRLEEIDSEKGTLTVIGEVDPFQVVKRLKRAGKIAEIISVGPPKRESKEADKQEPSLPHCSKKCELVASLSCPERQVCCTLQSSPCYIIK</sequence>
<evidence type="ECO:0000256" key="1">
    <source>
        <dbReference type="ARBA" id="ARBA00022723"/>
    </source>
</evidence>
<keyword evidence="1" id="KW-0479">Metal-binding</keyword>
<gene>
    <name evidence="2" type="ORF">RCOM_1382600</name>
</gene>
<dbReference type="EMBL" id="EQ973887">
    <property type="protein sequence ID" value="EEF40292.1"/>
    <property type="molecule type" value="Genomic_DNA"/>
</dbReference>
<dbReference type="PANTHER" id="PTHR45811">
    <property type="entry name" value="COPPER TRANSPORT PROTEIN FAMILY-RELATED"/>
    <property type="match status" value="1"/>
</dbReference>
<dbReference type="InterPro" id="IPR036163">
    <property type="entry name" value="HMA_dom_sf"/>
</dbReference>
<dbReference type="Proteomes" id="UP000008311">
    <property type="component" value="Unassembled WGS sequence"/>
</dbReference>
<dbReference type="Gene3D" id="3.30.70.100">
    <property type="match status" value="1"/>
</dbReference>
<keyword evidence="3" id="KW-1185">Reference proteome</keyword>
<dbReference type="PANTHER" id="PTHR45811:SF33">
    <property type="entry name" value="HEAVY METAL-ASSOCIATED ISOPRENYLATED PLANT PROTEIN 2-RELATED"/>
    <property type="match status" value="1"/>
</dbReference>
<reference evidence="3" key="1">
    <citation type="journal article" date="2010" name="Nat. Biotechnol.">
        <title>Draft genome sequence of the oilseed species Ricinus communis.</title>
        <authorList>
            <person name="Chan A.P."/>
            <person name="Crabtree J."/>
            <person name="Zhao Q."/>
            <person name="Lorenzi H."/>
            <person name="Orvis J."/>
            <person name="Puiu D."/>
            <person name="Melake-Berhan A."/>
            <person name="Jones K.M."/>
            <person name="Redman J."/>
            <person name="Chen G."/>
            <person name="Cahoon E.B."/>
            <person name="Gedil M."/>
            <person name="Stanke M."/>
            <person name="Haas B.J."/>
            <person name="Wortman J.R."/>
            <person name="Fraser-Liggett C.M."/>
            <person name="Ravel J."/>
            <person name="Rabinowicz P.D."/>
        </authorList>
    </citation>
    <scope>NUCLEOTIDE SEQUENCE [LARGE SCALE GENOMIC DNA]</scope>
    <source>
        <strain evidence="3">cv. Hale</strain>
    </source>
</reference>
<dbReference type="SUPFAM" id="SSF55008">
    <property type="entry name" value="HMA, heavy metal-associated domain"/>
    <property type="match status" value="1"/>
</dbReference>
<dbReference type="FunCoup" id="B9S7X6">
    <property type="interactions" value="35"/>
</dbReference>
<dbReference type="InParanoid" id="B9S7X6"/>
<evidence type="ECO:0000313" key="3">
    <source>
        <dbReference type="Proteomes" id="UP000008311"/>
    </source>
</evidence>
<name>B9S7X6_RICCO</name>
<accession>B9S7X6</accession>
<proteinExistence type="predicted"/>
<dbReference type="STRING" id="3988.B9S7X6"/>
<dbReference type="GO" id="GO:0046872">
    <property type="term" value="F:metal ion binding"/>
    <property type="evidence" value="ECO:0007669"/>
    <property type="project" value="UniProtKB-KW"/>
</dbReference>